<organism evidence="2 3">
    <name type="scientific">Cristinia sonorae</name>
    <dbReference type="NCBI Taxonomy" id="1940300"/>
    <lineage>
        <taxon>Eukaryota</taxon>
        <taxon>Fungi</taxon>
        <taxon>Dikarya</taxon>
        <taxon>Basidiomycota</taxon>
        <taxon>Agaricomycotina</taxon>
        <taxon>Agaricomycetes</taxon>
        <taxon>Agaricomycetidae</taxon>
        <taxon>Agaricales</taxon>
        <taxon>Pleurotineae</taxon>
        <taxon>Stephanosporaceae</taxon>
        <taxon>Cristinia</taxon>
    </lineage>
</organism>
<keyword evidence="1" id="KW-1133">Transmembrane helix</keyword>
<gene>
    <name evidence="2" type="ORF">BXZ70DRAFT_948116</name>
</gene>
<evidence type="ECO:0000313" key="2">
    <source>
        <dbReference type="EMBL" id="KAH8093846.1"/>
    </source>
</evidence>
<keyword evidence="1" id="KW-0812">Transmembrane</keyword>
<reference evidence="2" key="1">
    <citation type="journal article" date="2021" name="New Phytol.">
        <title>Evolutionary innovations through gain and loss of genes in the ectomycorrhizal Boletales.</title>
        <authorList>
            <person name="Wu G."/>
            <person name="Miyauchi S."/>
            <person name="Morin E."/>
            <person name="Kuo A."/>
            <person name="Drula E."/>
            <person name="Varga T."/>
            <person name="Kohler A."/>
            <person name="Feng B."/>
            <person name="Cao Y."/>
            <person name="Lipzen A."/>
            <person name="Daum C."/>
            <person name="Hundley H."/>
            <person name="Pangilinan J."/>
            <person name="Johnson J."/>
            <person name="Barry K."/>
            <person name="LaButti K."/>
            <person name="Ng V."/>
            <person name="Ahrendt S."/>
            <person name="Min B."/>
            <person name="Choi I.G."/>
            <person name="Park H."/>
            <person name="Plett J.M."/>
            <person name="Magnuson J."/>
            <person name="Spatafora J.W."/>
            <person name="Nagy L.G."/>
            <person name="Henrissat B."/>
            <person name="Grigoriev I.V."/>
            <person name="Yang Z.L."/>
            <person name="Xu J."/>
            <person name="Martin F.M."/>
        </authorList>
    </citation>
    <scope>NUCLEOTIDE SEQUENCE</scope>
    <source>
        <strain evidence="2">KKN 215</strain>
    </source>
</reference>
<proteinExistence type="predicted"/>
<comment type="caution">
    <text evidence="2">The sequence shown here is derived from an EMBL/GenBank/DDBJ whole genome shotgun (WGS) entry which is preliminary data.</text>
</comment>
<name>A0A8K0UK58_9AGAR</name>
<sequence length="96" mass="10526">TGWVLENHLFILFWTGAVTTGELMTVSSTMVETGTAITGDFMITSWSAVSMSIASLTASTVRSIIIVSSRRAHLLSRRLPKKSLRERLLPCARDVS</sequence>
<dbReference type="AlphaFoldDB" id="A0A8K0UK58"/>
<keyword evidence="3" id="KW-1185">Reference proteome</keyword>
<feature type="non-terminal residue" evidence="2">
    <location>
        <position position="96"/>
    </location>
</feature>
<dbReference type="Proteomes" id="UP000813824">
    <property type="component" value="Unassembled WGS sequence"/>
</dbReference>
<dbReference type="EMBL" id="JAEVFJ010000027">
    <property type="protein sequence ID" value="KAH8093846.1"/>
    <property type="molecule type" value="Genomic_DNA"/>
</dbReference>
<evidence type="ECO:0000256" key="1">
    <source>
        <dbReference type="SAM" id="Phobius"/>
    </source>
</evidence>
<keyword evidence="1" id="KW-0472">Membrane</keyword>
<evidence type="ECO:0000313" key="3">
    <source>
        <dbReference type="Proteomes" id="UP000813824"/>
    </source>
</evidence>
<accession>A0A8K0UK58</accession>
<protein>
    <submittedName>
        <fullName evidence="2">Uncharacterized protein</fullName>
    </submittedName>
</protein>
<feature type="transmembrane region" description="Helical" evidence="1">
    <location>
        <begin position="48"/>
        <end position="68"/>
    </location>
</feature>